<organism evidence="2 3">
    <name type="scientific">Mesorhabditis spiculigera</name>
    <dbReference type="NCBI Taxonomy" id="96644"/>
    <lineage>
        <taxon>Eukaryota</taxon>
        <taxon>Metazoa</taxon>
        <taxon>Ecdysozoa</taxon>
        <taxon>Nematoda</taxon>
        <taxon>Chromadorea</taxon>
        <taxon>Rhabditida</taxon>
        <taxon>Rhabditina</taxon>
        <taxon>Rhabditomorpha</taxon>
        <taxon>Rhabditoidea</taxon>
        <taxon>Rhabditidae</taxon>
        <taxon>Mesorhabditinae</taxon>
        <taxon>Mesorhabditis</taxon>
    </lineage>
</organism>
<reference evidence="2" key="1">
    <citation type="submission" date="2023-06" db="EMBL/GenBank/DDBJ databases">
        <authorList>
            <person name="Delattre M."/>
        </authorList>
    </citation>
    <scope>NUCLEOTIDE SEQUENCE</scope>
    <source>
        <strain evidence="2">AF72</strain>
    </source>
</reference>
<name>A0AA36D7W2_9BILA</name>
<feature type="signal peptide" evidence="1">
    <location>
        <begin position="1"/>
        <end position="15"/>
    </location>
</feature>
<keyword evidence="1" id="KW-0732">Signal</keyword>
<dbReference type="EMBL" id="CATQJA010002663">
    <property type="protein sequence ID" value="CAJ0581363.1"/>
    <property type="molecule type" value="Genomic_DNA"/>
</dbReference>
<accession>A0AA36D7W2</accession>
<comment type="caution">
    <text evidence="2">The sequence shown here is derived from an EMBL/GenBank/DDBJ whole genome shotgun (WGS) entry which is preliminary data.</text>
</comment>
<evidence type="ECO:0000313" key="2">
    <source>
        <dbReference type="EMBL" id="CAJ0581363.1"/>
    </source>
</evidence>
<protein>
    <submittedName>
        <fullName evidence="2">Uncharacterized protein</fullName>
    </submittedName>
</protein>
<gene>
    <name evidence="2" type="ORF">MSPICULIGERA_LOCUS19524</name>
</gene>
<feature type="non-terminal residue" evidence="2">
    <location>
        <position position="176"/>
    </location>
</feature>
<keyword evidence="3" id="KW-1185">Reference proteome</keyword>
<dbReference type="Proteomes" id="UP001177023">
    <property type="component" value="Unassembled WGS sequence"/>
</dbReference>
<feature type="chain" id="PRO_5041255539" evidence="1">
    <location>
        <begin position="16"/>
        <end position="176"/>
    </location>
</feature>
<proteinExistence type="predicted"/>
<sequence length="176" mass="19666">MMILLYLLNLVGSSSVEIDSFNLETVDSQSLGPALKPTFLINATPEAVDQFMGIAHTDGVTQHRKAIELDVLVGTLRPEVQAAFQTYKAEALMLKLLQDERYTVAVAKAHYVIAHLQALKASPTIGDNEKRKRTEMIFAEFTNFIVDSVTDEVSNVVENMMRMMLRAVLFTEKWGS</sequence>
<dbReference type="AlphaFoldDB" id="A0AA36D7W2"/>
<evidence type="ECO:0000256" key="1">
    <source>
        <dbReference type="SAM" id="SignalP"/>
    </source>
</evidence>
<evidence type="ECO:0000313" key="3">
    <source>
        <dbReference type="Proteomes" id="UP001177023"/>
    </source>
</evidence>